<accession>X1BR23</accession>
<protein>
    <submittedName>
        <fullName evidence="1">Uncharacterized protein</fullName>
    </submittedName>
</protein>
<organism evidence="1">
    <name type="scientific">marine sediment metagenome</name>
    <dbReference type="NCBI Taxonomy" id="412755"/>
    <lineage>
        <taxon>unclassified sequences</taxon>
        <taxon>metagenomes</taxon>
        <taxon>ecological metagenomes</taxon>
    </lineage>
</organism>
<comment type="caution">
    <text evidence="1">The sequence shown here is derived from an EMBL/GenBank/DDBJ whole genome shotgun (WGS) entry which is preliminary data.</text>
</comment>
<proteinExistence type="predicted"/>
<gene>
    <name evidence="1" type="ORF">S01H4_31852</name>
</gene>
<evidence type="ECO:0000313" key="1">
    <source>
        <dbReference type="EMBL" id="GAG83617.1"/>
    </source>
</evidence>
<sequence>YVGVIIILTSELILEVIFQEKTRILFIPFYILS</sequence>
<dbReference type="EMBL" id="BART01016587">
    <property type="protein sequence ID" value="GAG83617.1"/>
    <property type="molecule type" value="Genomic_DNA"/>
</dbReference>
<name>X1BR23_9ZZZZ</name>
<reference evidence="1" key="1">
    <citation type="journal article" date="2014" name="Front. Microbiol.">
        <title>High frequency of phylogenetically diverse reductive dehalogenase-homologous genes in deep subseafloor sedimentary metagenomes.</title>
        <authorList>
            <person name="Kawai M."/>
            <person name="Futagami T."/>
            <person name="Toyoda A."/>
            <person name="Takaki Y."/>
            <person name="Nishi S."/>
            <person name="Hori S."/>
            <person name="Arai W."/>
            <person name="Tsubouchi T."/>
            <person name="Morono Y."/>
            <person name="Uchiyama I."/>
            <person name="Ito T."/>
            <person name="Fujiyama A."/>
            <person name="Inagaki F."/>
            <person name="Takami H."/>
        </authorList>
    </citation>
    <scope>NUCLEOTIDE SEQUENCE</scope>
    <source>
        <strain evidence="1">Expedition CK06-06</strain>
    </source>
</reference>
<feature type="non-terminal residue" evidence="1">
    <location>
        <position position="1"/>
    </location>
</feature>
<dbReference type="AlphaFoldDB" id="X1BR23"/>